<dbReference type="Pfam" id="PF00497">
    <property type="entry name" value="SBP_bac_3"/>
    <property type="match status" value="1"/>
</dbReference>
<keyword evidence="9" id="KW-0407">Ion channel</keyword>
<keyword evidence="6 10" id="KW-0472">Membrane</keyword>
<dbReference type="SUPFAM" id="SSF81324">
    <property type="entry name" value="Voltage-gated potassium channels"/>
    <property type="match status" value="1"/>
</dbReference>
<dbReference type="STRING" id="1748243.Tel_08355"/>
<dbReference type="InterPro" id="IPR015683">
    <property type="entry name" value="Ionotropic_Glu_rcpt"/>
</dbReference>
<evidence type="ECO:0000259" key="12">
    <source>
        <dbReference type="SMART" id="SM00079"/>
    </source>
</evidence>
<evidence type="ECO:0000256" key="7">
    <source>
        <dbReference type="ARBA" id="ARBA00023170"/>
    </source>
</evidence>
<dbReference type="Pfam" id="PF00060">
    <property type="entry name" value="Lig_chan"/>
    <property type="match status" value="1"/>
</dbReference>
<feature type="transmembrane region" description="Helical" evidence="10">
    <location>
        <begin position="131"/>
        <end position="151"/>
    </location>
</feature>
<dbReference type="Gene3D" id="3.40.190.10">
    <property type="entry name" value="Periplasmic binding protein-like II"/>
    <property type="match status" value="2"/>
</dbReference>
<accession>A0A0S2TI09</accession>
<evidence type="ECO:0000256" key="8">
    <source>
        <dbReference type="ARBA" id="ARBA00023180"/>
    </source>
</evidence>
<keyword evidence="5" id="KW-0406">Ion transport</keyword>
<dbReference type="PRINTS" id="PR00169">
    <property type="entry name" value="KCHANNEL"/>
</dbReference>
<evidence type="ECO:0000256" key="9">
    <source>
        <dbReference type="ARBA" id="ARBA00023303"/>
    </source>
</evidence>
<evidence type="ECO:0000259" key="11">
    <source>
        <dbReference type="SMART" id="SM00062"/>
    </source>
</evidence>
<feature type="domain" description="Solute-binding protein family 3/N-terminal" evidence="11">
    <location>
        <begin position="1"/>
        <end position="316"/>
    </location>
</feature>
<dbReference type="KEGG" id="tee:Tel_08355"/>
<dbReference type="SMART" id="SM00062">
    <property type="entry name" value="PBPb"/>
    <property type="match status" value="1"/>
</dbReference>
<dbReference type="EMBL" id="CP013099">
    <property type="protein sequence ID" value="ALP54786.1"/>
    <property type="molecule type" value="Genomic_DNA"/>
</dbReference>
<evidence type="ECO:0000313" key="14">
    <source>
        <dbReference type="Proteomes" id="UP000055136"/>
    </source>
</evidence>
<keyword evidence="7" id="KW-0675">Receptor</keyword>
<keyword evidence="3 10" id="KW-0812">Transmembrane</keyword>
<dbReference type="PANTHER" id="PTHR18966">
    <property type="entry name" value="IONOTROPIC GLUTAMATE RECEPTOR"/>
    <property type="match status" value="1"/>
</dbReference>
<reference evidence="13" key="1">
    <citation type="submission" date="2015-10" db="EMBL/GenBank/DDBJ databases">
        <title>Description of Candidatus Tenderia electrophaga gen. nov, sp. nov., an Uncultivated Electroautotroph from a Biocathode Enrichment.</title>
        <authorList>
            <person name="Eddie B.J."/>
            <person name="Malanoski A.P."/>
            <person name="Wang Z."/>
            <person name="Hall R.J."/>
            <person name="Oh S.D."/>
            <person name="Heiner C."/>
            <person name="Lin B."/>
            <person name="Strycharz-Glaven S.M."/>
        </authorList>
    </citation>
    <scope>NUCLEOTIDE SEQUENCE [LARGE SCALE GENOMIC DNA]</scope>
    <source>
        <strain evidence="13">NRL1</strain>
    </source>
</reference>
<evidence type="ECO:0000256" key="2">
    <source>
        <dbReference type="ARBA" id="ARBA00022448"/>
    </source>
</evidence>
<keyword evidence="2" id="KW-0813">Transport</keyword>
<evidence type="ECO:0000256" key="6">
    <source>
        <dbReference type="ARBA" id="ARBA00023136"/>
    </source>
</evidence>
<evidence type="ECO:0000256" key="3">
    <source>
        <dbReference type="ARBA" id="ARBA00022692"/>
    </source>
</evidence>
<gene>
    <name evidence="13" type="ORF">Tel_08355</name>
</gene>
<evidence type="ECO:0000313" key="13">
    <source>
        <dbReference type="EMBL" id="ALP54786.1"/>
    </source>
</evidence>
<dbReference type="AlphaFoldDB" id="A0A0S2TI09"/>
<keyword evidence="14" id="KW-1185">Reference proteome</keyword>
<protein>
    <submittedName>
        <fullName evidence="13">ABC transporter substrate-binding protein</fullName>
    </submittedName>
</protein>
<dbReference type="GO" id="GO:0015276">
    <property type="term" value="F:ligand-gated monoatomic ion channel activity"/>
    <property type="evidence" value="ECO:0007669"/>
    <property type="project" value="InterPro"/>
</dbReference>
<feature type="transmembrane region" description="Helical" evidence="10">
    <location>
        <begin position="96"/>
        <end position="119"/>
    </location>
</feature>
<comment type="subcellular location">
    <subcellularLocation>
        <location evidence="1">Membrane</location>
        <topology evidence="1">Multi-pass membrane protein</topology>
    </subcellularLocation>
</comment>
<evidence type="ECO:0000256" key="1">
    <source>
        <dbReference type="ARBA" id="ARBA00004141"/>
    </source>
</evidence>
<dbReference type="GO" id="GO:0016020">
    <property type="term" value="C:membrane"/>
    <property type="evidence" value="ECO:0007669"/>
    <property type="project" value="UniProtKB-SubCell"/>
</dbReference>
<feature type="transmembrane region" description="Helical" evidence="10">
    <location>
        <begin position="163"/>
        <end position="184"/>
    </location>
</feature>
<keyword evidence="8" id="KW-0325">Glycoprotein</keyword>
<dbReference type="InterPro" id="IPR001638">
    <property type="entry name" value="Solute-binding_3/MltF_N"/>
</dbReference>
<evidence type="ECO:0000256" key="4">
    <source>
        <dbReference type="ARBA" id="ARBA00022989"/>
    </source>
</evidence>
<name>A0A0S2TI09_9GAMM</name>
<evidence type="ECO:0000256" key="5">
    <source>
        <dbReference type="ARBA" id="ARBA00023065"/>
    </source>
</evidence>
<dbReference type="Proteomes" id="UP000055136">
    <property type="component" value="Chromosome"/>
</dbReference>
<evidence type="ECO:0000256" key="10">
    <source>
        <dbReference type="SAM" id="Phobius"/>
    </source>
</evidence>
<organism evidence="13 14">
    <name type="scientific">Candidatus Tenderia electrophaga</name>
    <dbReference type="NCBI Taxonomy" id="1748243"/>
    <lineage>
        <taxon>Bacteria</taxon>
        <taxon>Pseudomonadati</taxon>
        <taxon>Pseudomonadota</taxon>
        <taxon>Gammaproteobacteria</taxon>
        <taxon>Candidatus Tenderiales</taxon>
        <taxon>Candidatus Tenderiaceae</taxon>
        <taxon>Candidatus Tenderia</taxon>
    </lineage>
</organism>
<proteinExistence type="predicted"/>
<dbReference type="Gene3D" id="1.10.287.70">
    <property type="match status" value="1"/>
</dbReference>
<dbReference type="InterPro" id="IPR001320">
    <property type="entry name" value="Iontro_rcpt_C"/>
</dbReference>
<dbReference type="Gene3D" id="1.20.5.110">
    <property type="match status" value="1"/>
</dbReference>
<feature type="domain" description="Ionotropic glutamate receptor C-terminal" evidence="12">
    <location>
        <begin position="2"/>
        <end position="307"/>
    </location>
</feature>
<sequence>MKHEDGSWSGISIDLWRDIATEMGLSYTLQEESLAGMLEGVSDGTYAAAVAALTVTAERERQMDFSHPFYSSGLSIAVPPEGQGAWLSVVKRFFTLQFVTAVMALLLVLLVIGVLVWLFERRRNEQFAGAAVNGIGSGLWWSAVTMTTVGYGDKAPLTLGGRLVALVWMFASIIIISSFTAAIASSLTVGQLSSGISGPQDLYRSHTGSVKNSASMAYLESRHISATGFDSVQQGLAALARGELDAFVYDQPLLQYFAETDFRGRIQVLANDFRRQDYAIALPENSALKEPIDRQLLNQLESAAWQQQVARYLGLDDI</sequence>
<keyword evidence="4 10" id="KW-1133">Transmembrane helix</keyword>
<dbReference type="SMART" id="SM00079">
    <property type="entry name" value="PBPe"/>
    <property type="match status" value="1"/>
</dbReference>
<dbReference type="SUPFAM" id="SSF53850">
    <property type="entry name" value="Periplasmic binding protein-like II"/>
    <property type="match status" value="1"/>
</dbReference>